<evidence type="ECO:0000256" key="3">
    <source>
        <dbReference type="ARBA" id="ARBA00022729"/>
    </source>
</evidence>
<dbReference type="InterPro" id="IPR000259">
    <property type="entry name" value="Adhesion_dom_fimbrial"/>
</dbReference>
<keyword evidence="8" id="KW-1185">Reference proteome</keyword>
<dbReference type="PANTHER" id="PTHR33420">
    <property type="entry name" value="FIMBRIAL SUBUNIT ELFA-RELATED"/>
    <property type="match status" value="1"/>
</dbReference>
<comment type="subcellular location">
    <subcellularLocation>
        <location evidence="1">Fimbrium</location>
    </subcellularLocation>
</comment>
<evidence type="ECO:0000256" key="2">
    <source>
        <dbReference type="ARBA" id="ARBA00006671"/>
    </source>
</evidence>
<keyword evidence="3 5" id="KW-0732">Signal</keyword>
<dbReference type="InterPro" id="IPR008966">
    <property type="entry name" value="Adhesion_dom_sf"/>
</dbReference>
<dbReference type="InterPro" id="IPR036937">
    <property type="entry name" value="Adhesion_dom_fimbrial_sf"/>
</dbReference>
<sequence length="192" mass="20437">MKKLTVLTVAMMMAGGISSATAGTRTDSNAAGAMHSSTTVHFSGLVQPATCSLRGKSMKVGLPTVNVSDFAGLSEGATPTKAQPQHFQLHVNCLQHVDADQMKMTVSSKDVDEAHNVLRNSFGTAKGIGLQINRDNNLVQLGKEIAVTSNNQPLNEGDNTLEFTANYVREDLSEDVKAGRLATDAVFQIAYK</sequence>
<dbReference type="RefSeq" id="WP_071881990.1">
    <property type="nucleotide sequence ID" value="NZ_CP006569.1"/>
</dbReference>
<dbReference type="EMBL" id="CP006569">
    <property type="protein sequence ID" value="AHF75585.1"/>
    <property type="molecule type" value="Genomic_DNA"/>
</dbReference>
<evidence type="ECO:0000256" key="5">
    <source>
        <dbReference type="SAM" id="SignalP"/>
    </source>
</evidence>
<comment type="similarity">
    <text evidence="2">Belongs to the fimbrial protein family.</text>
</comment>
<dbReference type="GO" id="GO:0009289">
    <property type="term" value="C:pilus"/>
    <property type="evidence" value="ECO:0007669"/>
    <property type="project" value="UniProtKB-SubCell"/>
</dbReference>
<dbReference type="OrthoDB" id="6608799at2"/>
<evidence type="ECO:0000313" key="8">
    <source>
        <dbReference type="Proteomes" id="UP000019028"/>
    </source>
</evidence>
<name>W0HTP1_9GAMM</name>
<reference evidence="7 8" key="1">
    <citation type="journal article" date="2014" name="Genome Biol. Evol.">
        <title>Genome degeneration and adaptation in a nascent stage of symbiosis.</title>
        <authorList>
            <person name="Oakeson K.F."/>
            <person name="Gil R."/>
            <person name="Clayton A.L."/>
            <person name="Dunn D.M."/>
            <person name="von Niederhausern A.C."/>
            <person name="Hamil C."/>
            <person name="Aoyagi A."/>
            <person name="Duval B."/>
            <person name="Baca A."/>
            <person name="Silva F.J."/>
            <person name="Vallier A."/>
            <person name="Jackson D.G."/>
            <person name="Latorre A."/>
            <person name="Weiss R.B."/>
            <person name="Heddi A."/>
            <person name="Moya A."/>
            <person name="Dale C."/>
        </authorList>
    </citation>
    <scope>NUCLEOTIDE SEQUENCE [LARGE SCALE GENOMIC DNA]</scope>
    <source>
        <strain evidence="7 8">HS1</strain>
    </source>
</reference>
<feature type="signal peptide" evidence="5">
    <location>
        <begin position="1"/>
        <end position="22"/>
    </location>
</feature>
<dbReference type="Pfam" id="PF00419">
    <property type="entry name" value="Fimbrial"/>
    <property type="match status" value="1"/>
</dbReference>
<feature type="domain" description="Fimbrial-type adhesion" evidence="6">
    <location>
        <begin position="41"/>
        <end position="191"/>
    </location>
</feature>
<evidence type="ECO:0000313" key="7">
    <source>
        <dbReference type="EMBL" id="AHF75585.1"/>
    </source>
</evidence>
<dbReference type="Gene3D" id="2.60.40.1090">
    <property type="entry name" value="Fimbrial-type adhesion domain"/>
    <property type="match status" value="1"/>
</dbReference>
<evidence type="ECO:0000259" key="6">
    <source>
        <dbReference type="Pfam" id="PF00419"/>
    </source>
</evidence>
<protein>
    <submittedName>
        <fullName evidence="7">Fimbrial protein</fullName>
    </submittedName>
</protein>
<organism evidence="7 8">
    <name type="scientific">Sodalis praecaptivus</name>
    <dbReference type="NCBI Taxonomy" id="1239307"/>
    <lineage>
        <taxon>Bacteria</taxon>
        <taxon>Pseudomonadati</taxon>
        <taxon>Pseudomonadota</taxon>
        <taxon>Gammaproteobacteria</taxon>
        <taxon>Enterobacterales</taxon>
        <taxon>Bruguierivoracaceae</taxon>
        <taxon>Sodalis</taxon>
    </lineage>
</organism>
<dbReference type="PANTHER" id="PTHR33420:SF3">
    <property type="entry name" value="FIMBRIAL SUBUNIT ELFA"/>
    <property type="match status" value="1"/>
</dbReference>
<dbReference type="PATRIC" id="fig|1239307.3.peg.515"/>
<dbReference type="HOGENOM" id="CLU_1414339_0_0_6"/>
<accession>W0HTP1</accession>
<keyword evidence="4" id="KW-0281">Fimbrium</keyword>
<dbReference type="GO" id="GO:0043709">
    <property type="term" value="P:cell adhesion involved in single-species biofilm formation"/>
    <property type="evidence" value="ECO:0007669"/>
    <property type="project" value="TreeGrafter"/>
</dbReference>
<proteinExistence type="inferred from homology"/>
<dbReference type="AlphaFoldDB" id="W0HTP1"/>
<gene>
    <name evidence="7" type="ORF">Sant_0488</name>
</gene>
<feature type="chain" id="PRO_5004790075" evidence="5">
    <location>
        <begin position="23"/>
        <end position="192"/>
    </location>
</feature>
<dbReference type="KEGG" id="sod:Sant_0488"/>
<evidence type="ECO:0000256" key="4">
    <source>
        <dbReference type="ARBA" id="ARBA00023263"/>
    </source>
</evidence>
<dbReference type="SUPFAM" id="SSF49401">
    <property type="entry name" value="Bacterial adhesins"/>
    <property type="match status" value="1"/>
</dbReference>
<dbReference type="InterPro" id="IPR050263">
    <property type="entry name" value="Bact_Fimbrial_Adh_Pro"/>
</dbReference>
<evidence type="ECO:0000256" key="1">
    <source>
        <dbReference type="ARBA" id="ARBA00004561"/>
    </source>
</evidence>
<dbReference type="Proteomes" id="UP000019028">
    <property type="component" value="Chromosome"/>
</dbReference>